<keyword evidence="5" id="KW-1185">Reference proteome</keyword>
<organism evidence="4 5">
    <name type="scientific">Streptomyces ipomoeae 91-03</name>
    <dbReference type="NCBI Taxonomy" id="698759"/>
    <lineage>
        <taxon>Bacteria</taxon>
        <taxon>Bacillati</taxon>
        <taxon>Actinomycetota</taxon>
        <taxon>Actinomycetes</taxon>
        <taxon>Kitasatosporales</taxon>
        <taxon>Streptomycetaceae</taxon>
        <taxon>Streptomyces</taxon>
    </lineage>
</organism>
<keyword evidence="1" id="KW-0560">Oxidoreductase</keyword>
<feature type="compositionally biased region" description="Low complexity" evidence="2">
    <location>
        <begin position="134"/>
        <end position="148"/>
    </location>
</feature>
<dbReference type="PANTHER" id="PTHR43148">
    <property type="entry name" value="GLYCERALDEHYDE-3-PHOSPHATE DEHYDROGENASE 2"/>
    <property type="match status" value="1"/>
</dbReference>
<gene>
    <name evidence="4" type="ORF">STRIP9103_09157</name>
</gene>
<dbReference type="Gene3D" id="3.40.50.720">
    <property type="entry name" value="NAD(P)-binding Rossmann-like Domain"/>
    <property type="match status" value="1"/>
</dbReference>
<evidence type="ECO:0000259" key="3">
    <source>
        <dbReference type="Pfam" id="PF02800"/>
    </source>
</evidence>
<evidence type="ECO:0000313" key="4">
    <source>
        <dbReference type="EMBL" id="EKX61404.1"/>
    </source>
</evidence>
<dbReference type="InterPro" id="IPR020829">
    <property type="entry name" value="GlycerAld_3-P_DH_cat"/>
</dbReference>
<comment type="caution">
    <text evidence="4">The sequence shown here is derived from an EMBL/GenBank/DDBJ whole genome shotgun (WGS) entry which is preliminary data.</text>
</comment>
<dbReference type="SUPFAM" id="SSF51735">
    <property type="entry name" value="NAD(P)-binding Rossmann-fold domains"/>
    <property type="match status" value="1"/>
</dbReference>
<dbReference type="Gene3D" id="3.30.360.10">
    <property type="entry name" value="Dihydrodipicolinate Reductase, domain 2"/>
    <property type="match status" value="1"/>
</dbReference>
<dbReference type="AlphaFoldDB" id="L1KLH5"/>
<dbReference type="GO" id="GO:0016620">
    <property type="term" value="F:oxidoreductase activity, acting on the aldehyde or oxo group of donors, NAD or NADP as acceptor"/>
    <property type="evidence" value="ECO:0007669"/>
    <property type="project" value="InterPro"/>
</dbReference>
<feature type="domain" description="Glyceraldehyde 3-phosphate dehydrogenase catalytic" evidence="3">
    <location>
        <begin position="41"/>
        <end position="74"/>
    </location>
</feature>
<dbReference type="EMBL" id="AEJC01000599">
    <property type="protein sequence ID" value="EKX61404.1"/>
    <property type="molecule type" value="Genomic_DNA"/>
</dbReference>
<sequence length="178" mass="19173">MLLSVPDKGVDATAVMGVNEGTYDPERDHVVSNASCTMNCVAPMVKVLDEVFGIDKGLMTTIHGYTNDQVVLDGIAVRGPVEDGSLTDLSVVLGRAVTAEEVNAAFREAADGPLKGMLWVYRRPDRPPRRRGRPPSSTSPSTSPPASRWADRGADAGRGLDTNPRNLRTYEPTVPRVE</sequence>
<evidence type="ECO:0000313" key="5">
    <source>
        <dbReference type="Proteomes" id="UP000010411"/>
    </source>
</evidence>
<dbReference type="Proteomes" id="UP000010411">
    <property type="component" value="Unassembled WGS sequence"/>
</dbReference>
<dbReference type="PATRIC" id="fig|698759.3.peg.7875"/>
<accession>L1KLH5</accession>
<feature type="region of interest" description="Disordered" evidence="2">
    <location>
        <begin position="122"/>
        <end position="178"/>
    </location>
</feature>
<dbReference type="PRINTS" id="PR00078">
    <property type="entry name" value="G3PDHDRGNASE"/>
</dbReference>
<dbReference type="Pfam" id="PF02800">
    <property type="entry name" value="Gp_dh_C"/>
    <property type="match status" value="1"/>
</dbReference>
<dbReference type="InterPro" id="IPR036291">
    <property type="entry name" value="NAD(P)-bd_dom_sf"/>
</dbReference>
<name>L1KLH5_9ACTN</name>
<dbReference type="SUPFAM" id="SSF55347">
    <property type="entry name" value="Glyceraldehyde-3-phosphate dehydrogenase-like, C-terminal domain"/>
    <property type="match status" value="1"/>
</dbReference>
<dbReference type="InterPro" id="IPR020831">
    <property type="entry name" value="GlycerAld/Erythrose_P_DH"/>
</dbReference>
<evidence type="ECO:0000256" key="1">
    <source>
        <dbReference type="ARBA" id="ARBA00023002"/>
    </source>
</evidence>
<evidence type="ECO:0000256" key="2">
    <source>
        <dbReference type="SAM" id="MobiDB-lite"/>
    </source>
</evidence>
<reference evidence="4 5" key="1">
    <citation type="submission" date="2012-11" db="EMBL/GenBank/DDBJ databases">
        <authorList>
            <person name="Huguet-Tapia J.C."/>
            <person name="Durkin A.S."/>
            <person name="Pettis G.S."/>
            <person name="Badger J.H."/>
        </authorList>
    </citation>
    <scope>NUCLEOTIDE SEQUENCE [LARGE SCALE GENOMIC DNA]</scope>
    <source>
        <strain evidence="4 5">91-03</strain>
    </source>
</reference>
<proteinExistence type="predicted"/>
<protein>
    <submittedName>
        <fullName evidence="4">Glyceraldehyde 3-phosphate dehydrogenase, C-terminal domain protein</fullName>
    </submittedName>
</protein>